<dbReference type="PANTHER" id="PTHR38457:SF1">
    <property type="entry name" value="REGULATOR ABRB-RELATED"/>
    <property type="match status" value="1"/>
</dbReference>
<keyword evidence="1" id="KW-0812">Transmembrane</keyword>
<keyword evidence="1" id="KW-1133">Transmembrane helix</keyword>
<evidence type="ECO:0008006" key="4">
    <source>
        <dbReference type="Google" id="ProtNLM"/>
    </source>
</evidence>
<dbReference type="AlphaFoldDB" id="A0A6V8LSG0"/>
<proteinExistence type="predicted"/>
<sequence length="360" mass="36422">MSSRSSIWQWTALAGVSLPLALALKWAAFPAAMLLGPMLAAVAFGLRGAGVRVPGWGFQAAQAVVGCQVGTAVTASILATALEAWWAMLLVVGATVAFGALVAAALERWRLLPSNTAAWGFSPGGAAAMTALASEYGADVRLVAFTQYLRLFVVVLTASGVSRLLLGAAPSSFQPAPLLDFGFAAPDGALLAALGVIGGGCWLGRRLRVPAGAMLLPMTAAAALHVTGAAHLSLPPWLLAVAYAGLGWSIGLRFTPDSVRHALRAIPALLGATAALIGLCALSSWFLNAALGVDPLTAYLATSPGGLDSVAVIAVGSRADVPFVLAVQTLRLFAVVLAGPLVARLVCRAASPKGGGDSCP</sequence>
<feature type="transmembrane region" description="Helical" evidence="1">
    <location>
        <begin position="323"/>
        <end position="343"/>
    </location>
</feature>
<feature type="transmembrane region" description="Helical" evidence="1">
    <location>
        <begin position="148"/>
        <end position="169"/>
    </location>
</feature>
<accession>A0A6V8LSG0</accession>
<evidence type="ECO:0000313" key="2">
    <source>
        <dbReference type="EMBL" id="GFK93039.1"/>
    </source>
</evidence>
<dbReference type="EMBL" id="BLTE01000002">
    <property type="protein sequence ID" value="GFK93039.1"/>
    <property type="molecule type" value="Genomic_DNA"/>
</dbReference>
<dbReference type="PANTHER" id="PTHR38457">
    <property type="entry name" value="REGULATOR ABRB-RELATED"/>
    <property type="match status" value="1"/>
</dbReference>
<keyword evidence="1" id="KW-0472">Membrane</keyword>
<keyword evidence="3" id="KW-1185">Reference proteome</keyword>
<feature type="transmembrane region" description="Helical" evidence="1">
    <location>
        <begin position="211"/>
        <end position="231"/>
    </location>
</feature>
<protein>
    <recommendedName>
        <fullName evidence="4">Ammonia monooxygenase</fullName>
    </recommendedName>
</protein>
<organism evidence="2 3">
    <name type="scientific">Fundidesulfovibrio magnetotacticus</name>
    <dbReference type="NCBI Taxonomy" id="2730080"/>
    <lineage>
        <taxon>Bacteria</taxon>
        <taxon>Pseudomonadati</taxon>
        <taxon>Thermodesulfobacteriota</taxon>
        <taxon>Desulfovibrionia</taxon>
        <taxon>Desulfovibrionales</taxon>
        <taxon>Desulfovibrionaceae</taxon>
        <taxon>Fundidesulfovibrio</taxon>
    </lineage>
</organism>
<gene>
    <name evidence="2" type="ORF">NNJEOMEG_00868</name>
</gene>
<dbReference type="GO" id="GO:0016020">
    <property type="term" value="C:membrane"/>
    <property type="evidence" value="ECO:0007669"/>
    <property type="project" value="InterPro"/>
</dbReference>
<feature type="transmembrane region" description="Helical" evidence="1">
    <location>
        <begin position="85"/>
        <end position="106"/>
    </location>
</feature>
<reference evidence="2 3" key="1">
    <citation type="submission" date="2020-04" db="EMBL/GenBank/DDBJ databases">
        <authorList>
            <consortium name="Desulfovibrio sp. FSS-1 genome sequencing consortium"/>
            <person name="Shimoshige H."/>
            <person name="Kobayashi H."/>
            <person name="Maekawa T."/>
        </authorList>
    </citation>
    <scope>NUCLEOTIDE SEQUENCE [LARGE SCALE GENOMIC DNA]</scope>
    <source>
        <strain evidence="2 3">SIID29052-01</strain>
    </source>
</reference>
<dbReference type="PIRSF" id="PIRSF038991">
    <property type="entry name" value="Protein_AbrB"/>
    <property type="match status" value="1"/>
</dbReference>
<dbReference type="NCBIfam" id="TIGR03082">
    <property type="entry name" value="Gneg_AbrB_dup"/>
    <property type="match status" value="2"/>
</dbReference>
<dbReference type="InterPro" id="IPR007820">
    <property type="entry name" value="AbrB_fam"/>
</dbReference>
<reference evidence="2 3" key="2">
    <citation type="submission" date="2020-05" db="EMBL/GenBank/DDBJ databases">
        <title>Draft genome sequence of Desulfovibrio sp. strainFSS-1.</title>
        <authorList>
            <person name="Shimoshige H."/>
            <person name="Kobayashi H."/>
            <person name="Maekawa T."/>
        </authorList>
    </citation>
    <scope>NUCLEOTIDE SEQUENCE [LARGE SCALE GENOMIC DNA]</scope>
    <source>
        <strain evidence="2 3">SIID29052-01</strain>
    </source>
</reference>
<feature type="transmembrane region" description="Helical" evidence="1">
    <location>
        <begin position="181"/>
        <end position="204"/>
    </location>
</feature>
<evidence type="ECO:0000313" key="3">
    <source>
        <dbReference type="Proteomes" id="UP000494245"/>
    </source>
</evidence>
<feature type="transmembrane region" description="Helical" evidence="1">
    <location>
        <begin position="60"/>
        <end position="79"/>
    </location>
</feature>
<comment type="caution">
    <text evidence="2">The sequence shown here is derived from an EMBL/GenBank/DDBJ whole genome shotgun (WGS) entry which is preliminary data.</text>
</comment>
<feature type="transmembrane region" description="Helical" evidence="1">
    <location>
        <begin position="266"/>
        <end position="287"/>
    </location>
</feature>
<dbReference type="GO" id="GO:0010468">
    <property type="term" value="P:regulation of gene expression"/>
    <property type="evidence" value="ECO:0007669"/>
    <property type="project" value="InterPro"/>
</dbReference>
<dbReference type="RefSeq" id="WP_173081653.1">
    <property type="nucleotide sequence ID" value="NZ_BLTE01000002.1"/>
</dbReference>
<name>A0A6V8LSG0_9BACT</name>
<dbReference type="InterPro" id="IPR017516">
    <property type="entry name" value="AbrB_dup"/>
</dbReference>
<evidence type="ECO:0000256" key="1">
    <source>
        <dbReference type="SAM" id="Phobius"/>
    </source>
</evidence>
<dbReference type="Pfam" id="PF05145">
    <property type="entry name" value="AbrB"/>
    <property type="match status" value="1"/>
</dbReference>
<dbReference type="Proteomes" id="UP000494245">
    <property type="component" value="Unassembled WGS sequence"/>
</dbReference>
<feature type="transmembrane region" description="Helical" evidence="1">
    <location>
        <begin position="237"/>
        <end position="254"/>
    </location>
</feature>